<evidence type="ECO:0000313" key="2">
    <source>
        <dbReference type="Proteomes" id="UP001152888"/>
    </source>
</evidence>
<proteinExistence type="predicted"/>
<organism evidence="1 2">
    <name type="scientific">Acanthoscelides obtectus</name>
    <name type="common">Bean weevil</name>
    <name type="synonym">Bruchus obtectus</name>
    <dbReference type="NCBI Taxonomy" id="200917"/>
    <lineage>
        <taxon>Eukaryota</taxon>
        <taxon>Metazoa</taxon>
        <taxon>Ecdysozoa</taxon>
        <taxon>Arthropoda</taxon>
        <taxon>Hexapoda</taxon>
        <taxon>Insecta</taxon>
        <taxon>Pterygota</taxon>
        <taxon>Neoptera</taxon>
        <taxon>Endopterygota</taxon>
        <taxon>Coleoptera</taxon>
        <taxon>Polyphaga</taxon>
        <taxon>Cucujiformia</taxon>
        <taxon>Chrysomeloidea</taxon>
        <taxon>Chrysomelidae</taxon>
        <taxon>Bruchinae</taxon>
        <taxon>Bruchini</taxon>
        <taxon>Acanthoscelides</taxon>
    </lineage>
</organism>
<evidence type="ECO:0000313" key="1">
    <source>
        <dbReference type="EMBL" id="CAH2007754.1"/>
    </source>
</evidence>
<gene>
    <name evidence="1" type="ORF">ACAOBT_LOCUS29817</name>
</gene>
<sequence length="34" mass="4012">MWMIQIVRKANSNRKAIIRQNRPMASDRAKPKMA</sequence>
<dbReference type="EMBL" id="CAKOFQ010007763">
    <property type="protein sequence ID" value="CAH2007754.1"/>
    <property type="molecule type" value="Genomic_DNA"/>
</dbReference>
<protein>
    <submittedName>
        <fullName evidence="1">Uncharacterized protein</fullName>
    </submittedName>
</protein>
<dbReference type="Proteomes" id="UP001152888">
    <property type="component" value="Unassembled WGS sequence"/>
</dbReference>
<keyword evidence="2" id="KW-1185">Reference proteome</keyword>
<name>A0A9P0Q233_ACAOB</name>
<comment type="caution">
    <text evidence="1">The sequence shown here is derived from an EMBL/GenBank/DDBJ whole genome shotgun (WGS) entry which is preliminary data.</text>
</comment>
<accession>A0A9P0Q233</accession>
<reference evidence="1" key="1">
    <citation type="submission" date="2022-03" db="EMBL/GenBank/DDBJ databases">
        <authorList>
            <person name="Sayadi A."/>
        </authorList>
    </citation>
    <scope>NUCLEOTIDE SEQUENCE</scope>
</reference>
<dbReference type="AlphaFoldDB" id="A0A9P0Q233"/>